<dbReference type="InterPro" id="IPR050546">
    <property type="entry name" value="Glycosyl_Hydrlase_16"/>
</dbReference>
<protein>
    <submittedName>
        <fullName evidence="4">Beta-glucanase</fullName>
    </submittedName>
</protein>
<evidence type="ECO:0000256" key="1">
    <source>
        <dbReference type="ARBA" id="ARBA00006865"/>
    </source>
</evidence>
<feature type="region of interest" description="Disordered" evidence="2">
    <location>
        <begin position="1"/>
        <end position="23"/>
    </location>
</feature>
<accession>A0ABP9UJH7</accession>
<dbReference type="SUPFAM" id="SSF49899">
    <property type="entry name" value="Concanavalin A-like lectins/glucanases"/>
    <property type="match status" value="1"/>
</dbReference>
<organism evidence="4 5">
    <name type="scientific">Haloferula sargassicola</name>
    <dbReference type="NCBI Taxonomy" id="490096"/>
    <lineage>
        <taxon>Bacteria</taxon>
        <taxon>Pseudomonadati</taxon>
        <taxon>Verrucomicrobiota</taxon>
        <taxon>Verrucomicrobiia</taxon>
        <taxon>Verrucomicrobiales</taxon>
        <taxon>Verrucomicrobiaceae</taxon>
        <taxon>Haloferula</taxon>
    </lineage>
</organism>
<dbReference type="CDD" id="cd08023">
    <property type="entry name" value="GH16_laminarinase_like"/>
    <property type="match status" value="1"/>
</dbReference>
<comment type="caution">
    <text evidence="4">The sequence shown here is derived from an EMBL/GenBank/DDBJ whole genome shotgun (WGS) entry which is preliminary data.</text>
</comment>
<feature type="domain" description="GH16" evidence="3">
    <location>
        <begin position="7"/>
        <end position="265"/>
    </location>
</feature>
<gene>
    <name evidence="4" type="primary">bglA_1</name>
    <name evidence="4" type="ORF">Hsar01_00688</name>
</gene>
<dbReference type="PROSITE" id="PS51762">
    <property type="entry name" value="GH16_2"/>
    <property type="match status" value="1"/>
</dbReference>
<evidence type="ECO:0000256" key="2">
    <source>
        <dbReference type="SAM" id="MobiDB-lite"/>
    </source>
</evidence>
<evidence type="ECO:0000259" key="3">
    <source>
        <dbReference type="PROSITE" id="PS51762"/>
    </source>
</evidence>
<dbReference type="RefSeq" id="WP_353565630.1">
    <property type="nucleotide sequence ID" value="NZ_BAABRI010000003.1"/>
</dbReference>
<name>A0ABP9UJH7_9BACT</name>
<dbReference type="InterPro" id="IPR013320">
    <property type="entry name" value="ConA-like_dom_sf"/>
</dbReference>
<dbReference type="EMBL" id="BAABRI010000003">
    <property type="protein sequence ID" value="GAA5481479.1"/>
    <property type="molecule type" value="Genomic_DNA"/>
</dbReference>
<proteinExistence type="inferred from homology"/>
<dbReference type="Proteomes" id="UP001476282">
    <property type="component" value="Unassembled WGS sequence"/>
</dbReference>
<dbReference type="InterPro" id="IPR000757">
    <property type="entry name" value="Beta-glucanase-like"/>
</dbReference>
<evidence type="ECO:0000313" key="4">
    <source>
        <dbReference type="EMBL" id="GAA5481479.1"/>
    </source>
</evidence>
<dbReference type="PANTHER" id="PTHR10963">
    <property type="entry name" value="GLYCOSYL HYDROLASE-RELATED"/>
    <property type="match status" value="1"/>
</dbReference>
<dbReference type="PANTHER" id="PTHR10963:SF55">
    <property type="entry name" value="GLYCOSIDE HYDROLASE FAMILY 16 PROTEIN"/>
    <property type="match status" value="1"/>
</dbReference>
<dbReference type="Gene3D" id="2.60.120.200">
    <property type="match status" value="1"/>
</dbReference>
<reference evidence="4 5" key="1">
    <citation type="submission" date="2024-02" db="EMBL/GenBank/DDBJ databases">
        <title>Haloferula sargassicola NBRC 104335.</title>
        <authorList>
            <person name="Ichikawa N."/>
            <person name="Katano-Makiyama Y."/>
            <person name="Hidaka K."/>
        </authorList>
    </citation>
    <scope>NUCLEOTIDE SEQUENCE [LARGE SCALE GENOMIC DNA]</scope>
    <source>
        <strain evidence="4 5">NBRC 104335</strain>
    </source>
</reference>
<sequence length="265" mass="30864">MAGGAGRAEENTPAPPAGWTRVWADEFDRDGVPDPARWEFEHGFQRNHELQWYQPDNAVVRDGRLVIEARRQQVRNPGFREESREWRASRRFAEYTSASLITRPEVAWTYGRFEIRARFPARAGLWPAIWTTGKGRWPQAGEIDIMEFYRGQLLANFVQAGPDGRDVWNDSRHPLADFEPWEGKDHLWVMEWDEEKIEIRLDGRLLNRHDLSRPFPGADPALRPFHAPQRLRLNMAVGGQGGDPSGTTFPQRYEIDFVRIYQREK</sequence>
<evidence type="ECO:0000313" key="5">
    <source>
        <dbReference type="Proteomes" id="UP001476282"/>
    </source>
</evidence>
<keyword evidence="5" id="KW-1185">Reference proteome</keyword>
<dbReference type="Pfam" id="PF00722">
    <property type="entry name" value="Glyco_hydro_16"/>
    <property type="match status" value="1"/>
</dbReference>
<comment type="similarity">
    <text evidence="1">Belongs to the glycosyl hydrolase 16 family.</text>
</comment>